<dbReference type="Pfam" id="PF02515">
    <property type="entry name" value="CoA_transf_3"/>
    <property type="match status" value="1"/>
</dbReference>
<protein>
    <submittedName>
        <fullName evidence="3">CoA transferase</fullName>
    </submittedName>
</protein>
<dbReference type="Proteomes" id="UP000466523">
    <property type="component" value="Unassembled WGS sequence"/>
</dbReference>
<comment type="caution">
    <text evidence="3">The sequence shown here is derived from an EMBL/GenBank/DDBJ whole genome shotgun (WGS) entry which is preliminary data.</text>
</comment>
<evidence type="ECO:0000313" key="3">
    <source>
        <dbReference type="EMBL" id="NDJ88008.1"/>
    </source>
</evidence>
<dbReference type="InterPro" id="IPR023606">
    <property type="entry name" value="CoA-Trfase_III_dom_1_sf"/>
</dbReference>
<reference evidence="3 4" key="1">
    <citation type="submission" date="2020-01" db="EMBL/GenBank/DDBJ databases">
        <authorList>
            <person name="Sanchez-Estrada R."/>
            <person name="Gonzalez-Y-Merchand J.A."/>
            <person name="Rivera-Gutierrez S."/>
        </authorList>
    </citation>
    <scope>NUCLEOTIDE SEQUENCE [LARGE SCALE GENOMIC DNA]</scope>
    <source>
        <strain evidence="3 4">CST 7247</strain>
    </source>
</reference>
<dbReference type="InterPro" id="IPR050509">
    <property type="entry name" value="CoA-transferase_III"/>
</dbReference>
<dbReference type="EMBL" id="JAACYR010000005">
    <property type="protein sequence ID" value="NDJ88008.1"/>
    <property type="molecule type" value="Genomic_DNA"/>
</dbReference>
<organism evidence="3 4">
    <name type="scientific">Mycolicibacter kumamotonensis</name>
    <dbReference type="NCBI Taxonomy" id="354243"/>
    <lineage>
        <taxon>Bacteria</taxon>
        <taxon>Bacillati</taxon>
        <taxon>Actinomycetota</taxon>
        <taxon>Actinomycetes</taxon>
        <taxon>Mycobacteriales</taxon>
        <taxon>Mycobacteriaceae</taxon>
        <taxon>Mycolicibacter</taxon>
    </lineage>
</organism>
<dbReference type="GO" id="GO:0016740">
    <property type="term" value="F:transferase activity"/>
    <property type="evidence" value="ECO:0007669"/>
    <property type="project" value="UniProtKB-KW"/>
</dbReference>
<dbReference type="SUPFAM" id="SSF89796">
    <property type="entry name" value="CoA-transferase family III (CaiB/BaiF)"/>
    <property type="match status" value="1"/>
</dbReference>
<evidence type="ECO:0000256" key="1">
    <source>
        <dbReference type="ARBA" id="ARBA00008383"/>
    </source>
</evidence>
<comment type="similarity">
    <text evidence="1">Belongs to the CoA-transferase III family.</text>
</comment>
<accession>A0A7K3L6I3</accession>
<sequence length="373" mass="39307">MAGALAGLRVLDAATLLAAPLITAVLADHGADVVRLEPPGGDPYRESARHLWALTGRGKRSLVLDLETAEDRRRLHAAIGGIDVIVVNEPAARLQRRGLDHETLAALHAGLIYVHVSGFGLDGPAADFPGNGTLAEAYSGLTHMTGDPDGPPVLPSVPLGDAVTAYVGAFGILAAWHQRQQNGGAGQIVDVNPVDAMLHMTAPILSGFDESTSPHRLGSRLPGVALRNVFATGDGGWVAVSASTSRQERSVRELVGAAASETPEVALRRWAAERPRDQVLAAMVEARIPVASVNTAHDLIADPHLRYRNAIRSLRHHDGNPVRVPAPAPRLLSGAGHPSDQLAAIGEHTAEVLEQWHVAAQPNRRRGATDDIG</sequence>
<keyword evidence="2 3" id="KW-0808">Transferase</keyword>
<dbReference type="PANTHER" id="PTHR48228:SF6">
    <property type="entry name" value="L-CARNITINE COA-TRANSFERASE"/>
    <property type="match status" value="1"/>
</dbReference>
<dbReference type="Gene3D" id="3.30.1540.10">
    <property type="entry name" value="formyl-coa transferase, domain 3"/>
    <property type="match status" value="1"/>
</dbReference>
<name>A0A7K3L6I3_9MYCO</name>
<dbReference type="InterPro" id="IPR044855">
    <property type="entry name" value="CoA-Trfase_III_dom3_sf"/>
</dbReference>
<dbReference type="PANTHER" id="PTHR48228">
    <property type="entry name" value="SUCCINYL-COA--D-CITRAMALATE COA-TRANSFERASE"/>
    <property type="match status" value="1"/>
</dbReference>
<dbReference type="Gene3D" id="3.40.50.10540">
    <property type="entry name" value="Crotonobetainyl-coa:carnitine coa-transferase, domain 1"/>
    <property type="match status" value="2"/>
</dbReference>
<dbReference type="RefSeq" id="WP_112683776.1">
    <property type="nucleotide sequence ID" value="NZ_JAACYR010000005.1"/>
</dbReference>
<evidence type="ECO:0000256" key="2">
    <source>
        <dbReference type="ARBA" id="ARBA00022679"/>
    </source>
</evidence>
<dbReference type="AlphaFoldDB" id="A0A7K3L6I3"/>
<dbReference type="InterPro" id="IPR003673">
    <property type="entry name" value="CoA-Trfase_fam_III"/>
</dbReference>
<evidence type="ECO:0000313" key="4">
    <source>
        <dbReference type="Proteomes" id="UP000466523"/>
    </source>
</evidence>
<proteinExistence type="inferred from homology"/>
<gene>
    <name evidence="3" type="ORF">GWR20_02370</name>
</gene>